<evidence type="ECO:0000313" key="2">
    <source>
        <dbReference type="Proteomes" id="UP000502928"/>
    </source>
</evidence>
<dbReference type="EMBL" id="CP049616">
    <property type="protein sequence ID" value="QII46430.1"/>
    <property type="molecule type" value="Genomic_DNA"/>
</dbReference>
<gene>
    <name evidence="1" type="ORF">GVT53_17655</name>
</gene>
<dbReference type="RefSeq" id="WP_166249804.1">
    <property type="nucleotide sequence ID" value="NZ_CP049616.1"/>
</dbReference>
<dbReference type="KEGG" id="mut:GVT53_17655"/>
<protein>
    <submittedName>
        <fullName evidence="1">Uncharacterized protein</fullName>
    </submittedName>
</protein>
<sequence length="251" mass="28755">MEILNPKKEIMQVVRFILFFAIFPIVINSCYGQNTLSGNFIYKSPTVMVNDIGVEYSFDDDGTFNRTKLLHLGSKELSKGLYTISKDTLILQFEPYGKMDTIKDVTILGKNKLQSLPIFDNSNNCLIKIYVKDVNGVPLKGTNLLLKDLDNKTLIALVSDESGEFPELNMQSPIFQKLILSTIEHKEIEIYTEPFFGYSSSIEVKLKPIDIIHKNMSIEKRFLIQERTKNKIKLIQLPNKEKIILTRQPSD</sequence>
<dbReference type="Proteomes" id="UP000502928">
    <property type="component" value="Chromosome"/>
</dbReference>
<evidence type="ECO:0000313" key="1">
    <source>
        <dbReference type="EMBL" id="QII46430.1"/>
    </source>
</evidence>
<name>A0A6G7J6W2_9FLAO</name>
<reference evidence="1 2" key="1">
    <citation type="submission" date="2020-02" db="EMBL/GenBank/DDBJ databases">
        <title>Complete genome of Muricauda sp. 501str8.</title>
        <authorList>
            <person name="Dong B."/>
            <person name="Zhu S."/>
            <person name="Yang J."/>
            <person name="Chen J."/>
        </authorList>
    </citation>
    <scope>NUCLEOTIDE SEQUENCE [LARGE SCALE GENOMIC DNA]</scope>
    <source>
        <strain evidence="1 2">501str8</strain>
    </source>
</reference>
<accession>A0A6G7J6W2</accession>
<dbReference type="AlphaFoldDB" id="A0A6G7J6W2"/>
<keyword evidence="2" id="KW-1185">Reference proteome</keyword>
<proteinExistence type="predicted"/>
<organism evidence="1 2">
    <name type="scientific">Flagellimonas oceani</name>
    <dbReference type="NCBI Taxonomy" id="2698672"/>
    <lineage>
        <taxon>Bacteria</taxon>
        <taxon>Pseudomonadati</taxon>
        <taxon>Bacteroidota</taxon>
        <taxon>Flavobacteriia</taxon>
        <taxon>Flavobacteriales</taxon>
        <taxon>Flavobacteriaceae</taxon>
        <taxon>Flagellimonas</taxon>
    </lineage>
</organism>